<dbReference type="InterPro" id="IPR029058">
    <property type="entry name" value="AB_hydrolase_fold"/>
</dbReference>
<dbReference type="PANTHER" id="PTHR42776:SF13">
    <property type="entry name" value="DIPEPTIDYL-PEPTIDASE 5"/>
    <property type="match status" value="1"/>
</dbReference>
<dbReference type="SUPFAM" id="SSF53474">
    <property type="entry name" value="alpha/beta-Hydrolases"/>
    <property type="match status" value="1"/>
</dbReference>
<feature type="domain" description="Peptidase S9 prolyl oligopeptidase catalytic" evidence="5">
    <location>
        <begin position="543"/>
        <end position="757"/>
    </location>
</feature>
<name>A0ABQ8UZI4_9AGAR</name>
<dbReference type="Proteomes" id="UP001150217">
    <property type="component" value="Unassembled WGS sequence"/>
</dbReference>
<evidence type="ECO:0000256" key="1">
    <source>
        <dbReference type="ARBA" id="ARBA00010040"/>
    </source>
</evidence>
<evidence type="ECO:0000256" key="2">
    <source>
        <dbReference type="ARBA" id="ARBA00022729"/>
    </source>
</evidence>
<sequence length="759" mass="84810">MRFSFALSALGLTSRSQVPLQPNLPNPVAMAMVQNSFQFKEGADVFTPKDLVELGRPGVGVANQAGDFVVIPYSKYSFEEKKNHKSIYVAPLESTVKPFKLPLVEGGEAFWLNGRTLAYVVESEQKNLEIFALDVLYQPSTNDSAAVLSTNAPILLGSFPTTSASNFRYSTDGYLVFSDSVYSDGNLTTVKEQDEAWENRGNTALVYDRTYERHWDHWVGPKTQSLFSVGLVQDPNHMWTFGSEFVNLLAGTGHSSPVEPFGGTDDFYVSKQSVIYTTLDPAFEEERAWHTKQNVYIVSITAAGKPRELTSGSQGATRSPVLNDAGDKAAWLELDEDGYESDRAKIVIYDLKKDVRFTLTQKWDRSPGSLAFSKEGDFIYFTADDHALVKVFVLPIPSTPAKSTTDPSLSPKYLNPVTIVEDGASSGLQTLPYGRILISKSSFTSPNDVFLVKGLDLLQAQMTQSDGTAKFTGEVDQVTNFTAPDLEGKNLSKGENFWFKGANDVDVQGWILKPKGWKHGEKKAFPILLLIHGGPQGAWEDQWSTRWNPNVFAQQGYFVVAMNPTGSTSFGQAFTDAIAGDWGGKPFVDLQKGWKYVLENYPEVDADRAVAAGASWGGYAINWIQGHPEFDFGFKALVCHDGVFDSNYNGFSTDELFFFNHDWRGRPWDKNSEEVLRKFNPANYVHKWSTPQLLIHGSKDYRLPETEGIGAFHALQQLHIPSRLVIFPDENHWVLNHGNSLKWHYEVLRWFDQFVGKKD</sequence>
<dbReference type="PANTHER" id="PTHR42776">
    <property type="entry name" value="SERINE PEPTIDASE S9 FAMILY MEMBER"/>
    <property type="match status" value="1"/>
</dbReference>
<reference evidence="6" key="1">
    <citation type="submission" date="2022-08" db="EMBL/GenBank/DDBJ databases">
        <title>A Global Phylogenomic Analysis of the Shiitake Genus Lentinula.</title>
        <authorList>
            <consortium name="DOE Joint Genome Institute"/>
            <person name="Sierra-Patev S."/>
            <person name="Min B."/>
            <person name="Naranjo-Ortiz M."/>
            <person name="Looney B."/>
            <person name="Konkel Z."/>
            <person name="Slot J.C."/>
            <person name="Sakamoto Y."/>
            <person name="Steenwyk J.L."/>
            <person name="Rokas A."/>
            <person name="Carro J."/>
            <person name="Camarero S."/>
            <person name="Ferreira P."/>
            <person name="Molpeceres G."/>
            <person name="Ruiz-Duenas F.J."/>
            <person name="Serrano A."/>
            <person name="Henrissat B."/>
            <person name="Drula E."/>
            <person name="Hughes K.W."/>
            <person name="Mata J.L."/>
            <person name="Ishikawa N.K."/>
            <person name="Vargas-Isla R."/>
            <person name="Ushijima S."/>
            <person name="Smith C.A."/>
            <person name="Ahrendt S."/>
            <person name="Andreopoulos W."/>
            <person name="He G."/>
            <person name="Labutti K."/>
            <person name="Lipzen A."/>
            <person name="Ng V."/>
            <person name="Riley R."/>
            <person name="Sandor L."/>
            <person name="Barry K."/>
            <person name="Martinez A.T."/>
            <person name="Xiao Y."/>
            <person name="Gibbons J.G."/>
            <person name="Terashima K."/>
            <person name="Grigoriev I.V."/>
            <person name="Hibbett D.S."/>
        </authorList>
    </citation>
    <scope>NUCLEOTIDE SEQUENCE</scope>
    <source>
        <strain evidence="6">RHP3577 ss4</strain>
    </source>
</reference>
<comment type="similarity">
    <text evidence="1">Belongs to the peptidase S9C family.</text>
</comment>
<proteinExistence type="inferred from homology"/>
<evidence type="ECO:0000313" key="7">
    <source>
        <dbReference type="Proteomes" id="UP001150217"/>
    </source>
</evidence>
<evidence type="ECO:0000259" key="5">
    <source>
        <dbReference type="Pfam" id="PF00326"/>
    </source>
</evidence>
<dbReference type="InterPro" id="IPR011042">
    <property type="entry name" value="6-blade_b-propeller_TolB-like"/>
</dbReference>
<dbReference type="SUPFAM" id="SSF69322">
    <property type="entry name" value="Tricorn protease domain 2"/>
    <property type="match status" value="1"/>
</dbReference>
<keyword evidence="3" id="KW-0378">Hydrolase</keyword>
<comment type="caution">
    <text evidence="6">The sequence shown here is derived from an EMBL/GenBank/DDBJ whole genome shotgun (WGS) entry which is preliminary data.</text>
</comment>
<dbReference type="InterPro" id="IPR001375">
    <property type="entry name" value="Peptidase_S9_cat"/>
</dbReference>
<gene>
    <name evidence="6" type="ORF">C8R41DRAFT_858397</name>
</gene>
<accession>A0ABQ8UZI4</accession>
<protein>
    <recommendedName>
        <fullName evidence="4">Dipeptidyl-peptidase V</fullName>
    </recommendedName>
</protein>
<keyword evidence="7" id="KW-1185">Reference proteome</keyword>
<dbReference type="EMBL" id="JANVFT010000126">
    <property type="protein sequence ID" value="KAJ4465465.1"/>
    <property type="molecule type" value="Genomic_DNA"/>
</dbReference>
<evidence type="ECO:0000256" key="3">
    <source>
        <dbReference type="ARBA" id="ARBA00022801"/>
    </source>
</evidence>
<dbReference type="Gene3D" id="3.40.50.1820">
    <property type="entry name" value="alpha/beta hydrolase"/>
    <property type="match status" value="1"/>
</dbReference>
<evidence type="ECO:0000313" key="6">
    <source>
        <dbReference type="EMBL" id="KAJ4465465.1"/>
    </source>
</evidence>
<dbReference type="Pfam" id="PF00326">
    <property type="entry name" value="Peptidase_S9"/>
    <property type="match status" value="1"/>
</dbReference>
<dbReference type="Gene3D" id="2.120.10.30">
    <property type="entry name" value="TolB, C-terminal domain"/>
    <property type="match status" value="1"/>
</dbReference>
<evidence type="ECO:0000256" key="4">
    <source>
        <dbReference type="ARBA" id="ARBA00032829"/>
    </source>
</evidence>
<keyword evidence="2" id="KW-0732">Signal</keyword>
<organism evidence="6 7">
    <name type="scientific">Lentinula lateritia</name>
    <dbReference type="NCBI Taxonomy" id="40482"/>
    <lineage>
        <taxon>Eukaryota</taxon>
        <taxon>Fungi</taxon>
        <taxon>Dikarya</taxon>
        <taxon>Basidiomycota</taxon>
        <taxon>Agaricomycotina</taxon>
        <taxon>Agaricomycetes</taxon>
        <taxon>Agaricomycetidae</taxon>
        <taxon>Agaricales</taxon>
        <taxon>Marasmiineae</taxon>
        <taxon>Omphalotaceae</taxon>
        <taxon>Lentinula</taxon>
    </lineage>
</organism>